<keyword evidence="3" id="KW-1185">Reference proteome</keyword>
<organism evidence="2 3">
    <name type="scientific">Steinernema carpocapsae</name>
    <name type="common">Entomopathogenic nematode</name>
    <dbReference type="NCBI Taxonomy" id="34508"/>
    <lineage>
        <taxon>Eukaryota</taxon>
        <taxon>Metazoa</taxon>
        <taxon>Ecdysozoa</taxon>
        <taxon>Nematoda</taxon>
        <taxon>Chromadorea</taxon>
        <taxon>Rhabditida</taxon>
        <taxon>Tylenchina</taxon>
        <taxon>Panagrolaimomorpha</taxon>
        <taxon>Strongyloidoidea</taxon>
        <taxon>Steinernematidae</taxon>
        <taxon>Steinernema</taxon>
    </lineage>
</organism>
<reference evidence="2 3" key="1">
    <citation type="journal article" date="2015" name="Genome Biol.">
        <title>Comparative genomics of Steinernema reveals deeply conserved gene regulatory networks.</title>
        <authorList>
            <person name="Dillman A.R."/>
            <person name="Macchietto M."/>
            <person name="Porter C.F."/>
            <person name="Rogers A."/>
            <person name="Williams B."/>
            <person name="Antoshechkin I."/>
            <person name="Lee M.M."/>
            <person name="Goodwin Z."/>
            <person name="Lu X."/>
            <person name="Lewis E.E."/>
            <person name="Goodrich-Blair H."/>
            <person name="Stock S.P."/>
            <person name="Adams B.J."/>
            <person name="Sternberg P.W."/>
            <person name="Mortazavi A."/>
        </authorList>
    </citation>
    <scope>NUCLEOTIDE SEQUENCE [LARGE SCALE GENOMIC DNA]</scope>
    <source>
        <strain evidence="2 3">ALL</strain>
    </source>
</reference>
<evidence type="ECO:0008006" key="4">
    <source>
        <dbReference type="Google" id="ProtNLM"/>
    </source>
</evidence>
<name>A0A4U5MRS9_STECR</name>
<protein>
    <recommendedName>
        <fullName evidence="4">EGF-like domain-containing protein</fullName>
    </recommendedName>
</protein>
<dbReference type="OrthoDB" id="283575at2759"/>
<sequence length="75" mass="8290">MELRSCFSMRGFVWILCLWSGVVAGGSLAAYKDQSVCSPNFSCQNNGTCLTIDAGYRCDVMHHKQPVWRLIATAS</sequence>
<evidence type="ECO:0000256" key="1">
    <source>
        <dbReference type="SAM" id="SignalP"/>
    </source>
</evidence>
<dbReference type="AlphaFoldDB" id="A0A4U5MRS9"/>
<gene>
    <name evidence="2" type="ORF">L596_019847</name>
</gene>
<accession>A0A4U5MRS9</accession>
<dbReference type="EMBL" id="AZBU02000006">
    <property type="protein sequence ID" value="TKR72399.1"/>
    <property type="molecule type" value="Genomic_DNA"/>
</dbReference>
<reference evidence="2 3" key="2">
    <citation type="journal article" date="2019" name="G3 (Bethesda)">
        <title>Hybrid Assembly of the Genome of the Entomopathogenic Nematode Steinernema carpocapsae Identifies the X-Chromosome.</title>
        <authorList>
            <person name="Serra L."/>
            <person name="Macchietto M."/>
            <person name="Macias-Munoz A."/>
            <person name="McGill C.J."/>
            <person name="Rodriguez I.M."/>
            <person name="Rodriguez B."/>
            <person name="Murad R."/>
            <person name="Mortazavi A."/>
        </authorList>
    </citation>
    <scope>NUCLEOTIDE SEQUENCE [LARGE SCALE GENOMIC DNA]</scope>
    <source>
        <strain evidence="2 3">ALL</strain>
    </source>
</reference>
<comment type="caution">
    <text evidence="2">The sequence shown here is derived from an EMBL/GenBank/DDBJ whole genome shotgun (WGS) entry which is preliminary data.</text>
</comment>
<evidence type="ECO:0000313" key="2">
    <source>
        <dbReference type="EMBL" id="TKR72399.1"/>
    </source>
</evidence>
<keyword evidence="1" id="KW-0732">Signal</keyword>
<dbReference type="Proteomes" id="UP000298663">
    <property type="component" value="Unassembled WGS sequence"/>
</dbReference>
<proteinExistence type="predicted"/>
<evidence type="ECO:0000313" key="3">
    <source>
        <dbReference type="Proteomes" id="UP000298663"/>
    </source>
</evidence>
<feature type="chain" id="PRO_5020398245" description="EGF-like domain-containing protein" evidence="1">
    <location>
        <begin position="25"/>
        <end position="75"/>
    </location>
</feature>
<feature type="signal peptide" evidence="1">
    <location>
        <begin position="1"/>
        <end position="24"/>
    </location>
</feature>